<evidence type="ECO:0000313" key="2">
    <source>
        <dbReference type="Proteomes" id="UP000309215"/>
    </source>
</evidence>
<protein>
    <submittedName>
        <fullName evidence="1">Uncharacterized protein</fullName>
    </submittedName>
</protein>
<accession>A0A4U1IQT2</accession>
<dbReference type="AlphaFoldDB" id="A0A4U1IQT2"/>
<proteinExistence type="predicted"/>
<sequence length="253" mass="26638">MALDLNTFPPEARAAFIKDGERFGSEDTLEQANQTLNAYLTHGSKLAAFGFAPEDAAELKDARDALIDAGVGREAKRTSKKIDTVAHATAMRDGQGVRLRGRSVLAGTKRALLLSGNTEAVKKIEVLLDSESAVAEDAEGLAKQLDALRTVLKEPAVASAAQNRGGPQAAVDLEAKAAALRDAAKAKAEPRGTPVETEALDLIDGIIVSLTRTAREAAEAAARELAEPAIATAFELSALYKRRGKKKPEEQGG</sequence>
<gene>
    <name evidence="1" type="ORF">E8A74_45375</name>
</gene>
<keyword evidence="2" id="KW-1185">Reference proteome</keyword>
<dbReference type="OrthoDB" id="5504595at2"/>
<reference evidence="1 2" key="1">
    <citation type="submission" date="2019-04" db="EMBL/GenBank/DDBJ databases">
        <authorList>
            <person name="Li Y."/>
            <person name="Wang J."/>
        </authorList>
    </citation>
    <scope>NUCLEOTIDE SEQUENCE [LARGE SCALE GENOMIC DNA]</scope>
    <source>
        <strain evidence="1 2">DSM 14668</strain>
    </source>
</reference>
<evidence type="ECO:0000313" key="1">
    <source>
        <dbReference type="EMBL" id="TKC96490.1"/>
    </source>
</evidence>
<dbReference type="EMBL" id="SSMQ01000086">
    <property type="protein sequence ID" value="TKC96490.1"/>
    <property type="molecule type" value="Genomic_DNA"/>
</dbReference>
<dbReference type="RefSeq" id="WP_136935411.1">
    <property type="nucleotide sequence ID" value="NZ_SSMQ01000086.1"/>
</dbReference>
<dbReference type="Proteomes" id="UP000309215">
    <property type="component" value="Unassembled WGS sequence"/>
</dbReference>
<organism evidence="1 2">
    <name type="scientific">Polyangium fumosum</name>
    <dbReference type="NCBI Taxonomy" id="889272"/>
    <lineage>
        <taxon>Bacteria</taxon>
        <taxon>Pseudomonadati</taxon>
        <taxon>Myxococcota</taxon>
        <taxon>Polyangia</taxon>
        <taxon>Polyangiales</taxon>
        <taxon>Polyangiaceae</taxon>
        <taxon>Polyangium</taxon>
    </lineage>
</organism>
<name>A0A4U1IQT2_9BACT</name>
<comment type="caution">
    <text evidence="1">The sequence shown here is derived from an EMBL/GenBank/DDBJ whole genome shotgun (WGS) entry which is preliminary data.</text>
</comment>